<reference evidence="1 2" key="1">
    <citation type="submission" date="2018-08" db="EMBL/GenBank/DDBJ databases">
        <title>Aphanomyces genome sequencing and annotation.</title>
        <authorList>
            <person name="Minardi D."/>
            <person name="Oidtmann B."/>
            <person name="Van Der Giezen M."/>
            <person name="Studholme D.J."/>
        </authorList>
    </citation>
    <scope>NUCLEOTIDE SEQUENCE [LARGE SCALE GENOMIC DNA]</scope>
    <source>
        <strain evidence="1 2">Yx</strain>
    </source>
</reference>
<name>A0A396ZYH4_APHAT</name>
<comment type="caution">
    <text evidence="1">The sequence shown here is derived from an EMBL/GenBank/DDBJ whole genome shotgun (WGS) entry which is preliminary data.</text>
</comment>
<evidence type="ECO:0000313" key="1">
    <source>
        <dbReference type="EMBL" id="RHY00342.1"/>
    </source>
</evidence>
<proteinExistence type="predicted"/>
<dbReference type="Proteomes" id="UP000266239">
    <property type="component" value="Unassembled WGS sequence"/>
</dbReference>
<evidence type="ECO:0000313" key="2">
    <source>
        <dbReference type="Proteomes" id="UP000266239"/>
    </source>
</evidence>
<dbReference type="EMBL" id="QUTA01009903">
    <property type="protein sequence ID" value="RHY00342.1"/>
    <property type="molecule type" value="Genomic_DNA"/>
</dbReference>
<gene>
    <name evidence="1" type="ORF">DYB25_003300</name>
</gene>
<organism evidence="1 2">
    <name type="scientific">Aphanomyces astaci</name>
    <name type="common">Crayfish plague agent</name>
    <dbReference type="NCBI Taxonomy" id="112090"/>
    <lineage>
        <taxon>Eukaryota</taxon>
        <taxon>Sar</taxon>
        <taxon>Stramenopiles</taxon>
        <taxon>Oomycota</taxon>
        <taxon>Saprolegniomycetes</taxon>
        <taxon>Saprolegniales</taxon>
        <taxon>Verrucalvaceae</taxon>
        <taxon>Aphanomyces</taxon>
    </lineage>
</organism>
<accession>A0A396ZYH4</accession>
<protein>
    <submittedName>
        <fullName evidence="1">Uncharacterized protein</fullName>
    </submittedName>
</protein>
<sequence>MFSSAPHDQNPQLHESVKNFMTHACTHVQYDDNGQPIPSMGACTDKTGKCKKGFPQSLQATTTEEVDGYAKYRRDMAADQCVPHYPLPGHMQRDKIAGRQSVNQLHRGNYHGRRI</sequence>
<dbReference type="AlphaFoldDB" id="A0A396ZYH4"/>